<keyword evidence="1" id="KW-0540">Nuclease</keyword>
<keyword evidence="2" id="KW-0479">Metal-binding</keyword>
<feature type="domain" description="PIN" evidence="5">
    <location>
        <begin position="7"/>
        <end position="128"/>
    </location>
</feature>
<sequence>MKYVYWDFCCFLSYLEGDARGEQLVGIAERAQLGELKIVTSALTLTEVLGKRNATPAARDRIRRGMSAENGILFVDLTENLAKKARDFIWDHDYRNHRADAVHIATAFYFDQLKGIDEIHSFDHDLLKFGSTLGIPIVEPSLDQYPELQKPLPFEAEPSIER</sequence>
<keyword evidence="3" id="KW-0378">Hydrolase</keyword>
<dbReference type="InterPro" id="IPR002716">
    <property type="entry name" value="PIN_dom"/>
</dbReference>
<evidence type="ECO:0000256" key="2">
    <source>
        <dbReference type="ARBA" id="ARBA00022723"/>
    </source>
</evidence>
<gene>
    <name evidence="6" type="ORF">E5986_07075</name>
</gene>
<evidence type="ECO:0000313" key="7">
    <source>
        <dbReference type="Proteomes" id="UP000308978"/>
    </source>
</evidence>
<keyword evidence="4" id="KW-0460">Magnesium</keyword>
<reference evidence="6 7" key="1">
    <citation type="submission" date="2019-04" db="EMBL/GenBank/DDBJ databases">
        <title>Microbes associate with the intestines of laboratory mice.</title>
        <authorList>
            <person name="Navarre W."/>
            <person name="Wong E."/>
            <person name="Huang K.C."/>
            <person name="Tropini C."/>
            <person name="Ng K."/>
            <person name="Yu B."/>
        </authorList>
    </citation>
    <scope>NUCLEOTIDE SEQUENCE [LARGE SCALE GENOMIC DNA]</scope>
    <source>
        <strain evidence="6 7">NM80_B27</strain>
    </source>
</reference>
<evidence type="ECO:0000256" key="3">
    <source>
        <dbReference type="ARBA" id="ARBA00022801"/>
    </source>
</evidence>
<dbReference type="SUPFAM" id="SSF88723">
    <property type="entry name" value="PIN domain-like"/>
    <property type="match status" value="1"/>
</dbReference>
<dbReference type="Proteomes" id="UP000308978">
    <property type="component" value="Unassembled WGS sequence"/>
</dbReference>
<dbReference type="GO" id="GO:0046872">
    <property type="term" value="F:metal ion binding"/>
    <property type="evidence" value="ECO:0007669"/>
    <property type="project" value="UniProtKB-KW"/>
</dbReference>
<accession>A0A4S4G166</accession>
<protein>
    <submittedName>
        <fullName evidence="6">Type II toxin-antitoxin system VapC family toxin</fullName>
    </submittedName>
</protein>
<dbReference type="InterPro" id="IPR029060">
    <property type="entry name" value="PIN-like_dom_sf"/>
</dbReference>
<comment type="caution">
    <text evidence="6">The sequence shown here is derived from an EMBL/GenBank/DDBJ whole genome shotgun (WGS) entry which is preliminary data.</text>
</comment>
<dbReference type="Pfam" id="PF01850">
    <property type="entry name" value="PIN"/>
    <property type="match status" value="1"/>
</dbReference>
<evidence type="ECO:0000256" key="4">
    <source>
        <dbReference type="ARBA" id="ARBA00022842"/>
    </source>
</evidence>
<organism evidence="6 7">
    <name type="scientific">Adlercreutzia caecimuris</name>
    <dbReference type="NCBI Taxonomy" id="671266"/>
    <lineage>
        <taxon>Bacteria</taxon>
        <taxon>Bacillati</taxon>
        <taxon>Actinomycetota</taxon>
        <taxon>Coriobacteriia</taxon>
        <taxon>Eggerthellales</taxon>
        <taxon>Eggerthellaceae</taxon>
        <taxon>Adlercreutzia</taxon>
    </lineage>
</organism>
<evidence type="ECO:0000313" key="6">
    <source>
        <dbReference type="EMBL" id="THG37209.1"/>
    </source>
</evidence>
<dbReference type="EMBL" id="SSTJ01000007">
    <property type="protein sequence ID" value="THG37209.1"/>
    <property type="molecule type" value="Genomic_DNA"/>
</dbReference>
<evidence type="ECO:0000256" key="1">
    <source>
        <dbReference type="ARBA" id="ARBA00022722"/>
    </source>
</evidence>
<name>A0A4S4G166_9ACTN</name>
<dbReference type="AlphaFoldDB" id="A0A4S4G166"/>
<evidence type="ECO:0000259" key="5">
    <source>
        <dbReference type="Pfam" id="PF01850"/>
    </source>
</evidence>
<proteinExistence type="predicted"/>
<dbReference type="GO" id="GO:0004518">
    <property type="term" value="F:nuclease activity"/>
    <property type="evidence" value="ECO:0007669"/>
    <property type="project" value="UniProtKB-KW"/>
</dbReference>
<dbReference type="RefSeq" id="WP_136434578.1">
    <property type="nucleotide sequence ID" value="NZ_SSTJ01000007.1"/>
</dbReference>
<dbReference type="GO" id="GO:0016787">
    <property type="term" value="F:hydrolase activity"/>
    <property type="evidence" value="ECO:0007669"/>
    <property type="project" value="UniProtKB-KW"/>
</dbReference>
<dbReference type="Gene3D" id="3.40.50.1010">
    <property type="entry name" value="5'-nuclease"/>
    <property type="match status" value="1"/>
</dbReference>